<dbReference type="EMBL" id="MKHE01000019">
    <property type="protein sequence ID" value="OWK05888.1"/>
    <property type="molecule type" value="Genomic_DNA"/>
</dbReference>
<evidence type="ECO:0000313" key="2">
    <source>
        <dbReference type="EMBL" id="OWK05888.1"/>
    </source>
</evidence>
<feature type="region of interest" description="Disordered" evidence="1">
    <location>
        <begin position="50"/>
        <end position="134"/>
    </location>
</feature>
<name>A0A212CIN5_CEREH</name>
<protein>
    <submittedName>
        <fullName evidence="2">Uncharacterized protein</fullName>
    </submittedName>
</protein>
<reference evidence="2 3" key="1">
    <citation type="journal article" date="2018" name="Mol. Genet. Genomics">
        <title>The red deer Cervus elaphus genome CerEla1.0: sequencing, annotating, genes, and chromosomes.</title>
        <authorList>
            <person name="Bana N.A."/>
            <person name="Nyiri A."/>
            <person name="Nagy J."/>
            <person name="Frank K."/>
            <person name="Nagy T."/>
            <person name="Steger V."/>
            <person name="Schiller M."/>
            <person name="Lakatos P."/>
            <person name="Sugar L."/>
            <person name="Horn P."/>
            <person name="Barta E."/>
            <person name="Orosz L."/>
        </authorList>
    </citation>
    <scope>NUCLEOTIDE SEQUENCE [LARGE SCALE GENOMIC DNA]</scope>
    <source>
        <strain evidence="2">Hungarian</strain>
    </source>
</reference>
<evidence type="ECO:0000256" key="1">
    <source>
        <dbReference type="SAM" id="MobiDB-lite"/>
    </source>
</evidence>
<sequence>MQPPALASGRCSPPSLLSAFICETTSKELDSRVARSETTAQVTPINAISDTVSGPADLAVAPRRRVQRDLQYSKQVNKEYKEQSQGPGKAQNREAGETAAWSTTCNGAAGDEAASRPSEGPRHCGSHDSERPAI</sequence>
<dbReference type="AlphaFoldDB" id="A0A212CIN5"/>
<accession>A0A212CIN5</accession>
<feature type="compositionally biased region" description="Basic and acidic residues" evidence="1">
    <location>
        <begin position="119"/>
        <end position="134"/>
    </location>
</feature>
<comment type="caution">
    <text evidence="2">The sequence shown here is derived from an EMBL/GenBank/DDBJ whole genome shotgun (WGS) entry which is preliminary data.</text>
</comment>
<proteinExistence type="predicted"/>
<gene>
    <name evidence="2" type="ORF">Celaphus_00013054</name>
</gene>
<evidence type="ECO:0000313" key="3">
    <source>
        <dbReference type="Proteomes" id="UP000242450"/>
    </source>
</evidence>
<organism evidence="2 3">
    <name type="scientific">Cervus elaphus hippelaphus</name>
    <name type="common">European red deer</name>
    <dbReference type="NCBI Taxonomy" id="46360"/>
    <lineage>
        <taxon>Eukaryota</taxon>
        <taxon>Metazoa</taxon>
        <taxon>Chordata</taxon>
        <taxon>Craniata</taxon>
        <taxon>Vertebrata</taxon>
        <taxon>Euteleostomi</taxon>
        <taxon>Mammalia</taxon>
        <taxon>Eutheria</taxon>
        <taxon>Laurasiatheria</taxon>
        <taxon>Artiodactyla</taxon>
        <taxon>Ruminantia</taxon>
        <taxon>Pecora</taxon>
        <taxon>Cervidae</taxon>
        <taxon>Cervinae</taxon>
        <taxon>Cervus</taxon>
    </lineage>
</organism>
<dbReference type="Proteomes" id="UP000242450">
    <property type="component" value="Chromosome 19"/>
</dbReference>
<keyword evidence="3" id="KW-1185">Reference proteome</keyword>